<keyword evidence="12" id="KW-0496">Mitochondrion</keyword>
<dbReference type="EMBL" id="UOEJ01000049">
    <property type="protein sequence ID" value="VAV93635.1"/>
    <property type="molecule type" value="Genomic_DNA"/>
</dbReference>
<dbReference type="GO" id="GO:0009055">
    <property type="term" value="F:electron transfer activity"/>
    <property type="evidence" value="ECO:0007669"/>
    <property type="project" value="InterPro"/>
</dbReference>
<evidence type="ECO:0000256" key="13">
    <source>
        <dbReference type="ARBA" id="ARBA00023136"/>
    </source>
</evidence>
<evidence type="ECO:0000256" key="12">
    <source>
        <dbReference type="ARBA" id="ARBA00023128"/>
    </source>
</evidence>
<evidence type="ECO:0000256" key="4">
    <source>
        <dbReference type="ARBA" id="ARBA00022617"/>
    </source>
</evidence>
<keyword evidence="7" id="KW-0479">Metal-binding</keyword>
<dbReference type="SUPFAM" id="SSF46626">
    <property type="entry name" value="Cytochrome c"/>
    <property type="match status" value="1"/>
</dbReference>
<accession>A0A3B0SF80</accession>
<dbReference type="InterPro" id="IPR002326">
    <property type="entry name" value="Cyt_c1"/>
</dbReference>
<keyword evidence="9" id="KW-0249">Electron transport</keyword>
<organism evidence="16">
    <name type="scientific">hydrothermal vent metagenome</name>
    <dbReference type="NCBI Taxonomy" id="652676"/>
    <lineage>
        <taxon>unclassified sequences</taxon>
        <taxon>metagenomes</taxon>
        <taxon>ecological metagenomes</taxon>
    </lineage>
</organism>
<dbReference type="GO" id="GO:0005743">
    <property type="term" value="C:mitochondrial inner membrane"/>
    <property type="evidence" value="ECO:0007669"/>
    <property type="project" value="UniProtKB-SubCell"/>
</dbReference>
<keyword evidence="8" id="KW-0999">Mitochondrion inner membrane</keyword>
<dbReference type="Gene3D" id="1.20.5.100">
    <property type="entry name" value="Cytochrome c1, transmembrane anchor, C-terminal"/>
    <property type="match status" value="1"/>
</dbReference>
<sequence length="278" mass="30844">MLGNIKKFGLMALTVSAIAVGGTSVVNAAGGSSYPLKKHDWPHAGPFGTYDKAALQRGLQVYKEVCSGCHSLDMVAFRELTALGYNVDEVKAFAAEYEFAAGFDDEGEEKYRKGQPQDYFPAPFATEKEARDSNNGALPPDFSLLGKSREHLSLFTPWNSIYGEDYLVGILTTYHEEAPEGVEVADGMYYNEAFPSNLIAMAPPLFDDMVEYADGTPATTLQMAKDVATFMYWAAEPKMDERKKMGLKVIIFMSILTIMLYFVNRDVWRKIKKGDDLA</sequence>
<evidence type="ECO:0000256" key="3">
    <source>
        <dbReference type="ARBA" id="ARBA00022448"/>
    </source>
</evidence>
<gene>
    <name evidence="16" type="ORF">MNBD_ALPHA01-2057</name>
</gene>
<dbReference type="GO" id="GO:0046872">
    <property type="term" value="F:metal ion binding"/>
    <property type="evidence" value="ECO:0007669"/>
    <property type="project" value="UniProtKB-KW"/>
</dbReference>
<reference evidence="16" key="1">
    <citation type="submission" date="2018-06" db="EMBL/GenBank/DDBJ databases">
        <authorList>
            <person name="Zhirakovskaya E."/>
        </authorList>
    </citation>
    <scope>NUCLEOTIDE SEQUENCE</scope>
</reference>
<evidence type="ECO:0000256" key="9">
    <source>
        <dbReference type="ARBA" id="ARBA00022982"/>
    </source>
</evidence>
<evidence type="ECO:0000256" key="5">
    <source>
        <dbReference type="ARBA" id="ARBA00022660"/>
    </source>
</evidence>
<evidence type="ECO:0000313" key="16">
    <source>
        <dbReference type="EMBL" id="VAV93635.1"/>
    </source>
</evidence>
<evidence type="ECO:0000256" key="6">
    <source>
        <dbReference type="ARBA" id="ARBA00022692"/>
    </source>
</evidence>
<evidence type="ECO:0000256" key="1">
    <source>
        <dbReference type="ARBA" id="ARBA00004273"/>
    </source>
</evidence>
<comment type="subcellular location">
    <subcellularLocation>
        <location evidence="1">Mitochondrion inner membrane</location>
    </subcellularLocation>
</comment>
<evidence type="ECO:0000256" key="7">
    <source>
        <dbReference type="ARBA" id="ARBA00022723"/>
    </source>
</evidence>
<evidence type="ECO:0000256" key="8">
    <source>
        <dbReference type="ARBA" id="ARBA00022792"/>
    </source>
</evidence>
<keyword evidence="13 14" id="KW-0472">Membrane</keyword>
<dbReference type="SUPFAM" id="SSF81496">
    <property type="entry name" value="Cytochrome c1 subunit of cytochrome bc1 complex (Ubiquinol-cytochrome c reductase), transmembrane anchor"/>
    <property type="match status" value="1"/>
</dbReference>
<comment type="similarity">
    <text evidence="2">Belongs to the cytochrome c family.</text>
</comment>
<evidence type="ECO:0000256" key="10">
    <source>
        <dbReference type="ARBA" id="ARBA00022989"/>
    </source>
</evidence>
<keyword evidence="5" id="KW-0679">Respiratory chain</keyword>
<keyword evidence="3" id="KW-0813">Transport</keyword>
<feature type="transmembrane region" description="Helical" evidence="14">
    <location>
        <begin position="245"/>
        <end position="263"/>
    </location>
</feature>
<dbReference type="PROSITE" id="PS51007">
    <property type="entry name" value="CYTC"/>
    <property type="match status" value="1"/>
</dbReference>
<dbReference type="Pfam" id="PF02167">
    <property type="entry name" value="Cytochrom_C1"/>
    <property type="match status" value="1"/>
</dbReference>
<evidence type="ECO:0000259" key="15">
    <source>
        <dbReference type="PROSITE" id="PS51007"/>
    </source>
</evidence>
<dbReference type="PANTHER" id="PTHR10266">
    <property type="entry name" value="CYTOCHROME C1"/>
    <property type="match status" value="1"/>
</dbReference>
<dbReference type="AlphaFoldDB" id="A0A3B0SF80"/>
<protein>
    <submittedName>
        <fullName evidence="16">Ubiquinol-cytochrome C reductase, cytochrome C1 subunit</fullName>
    </submittedName>
</protein>
<dbReference type="InterPro" id="IPR009056">
    <property type="entry name" value="Cyt_c-like_dom"/>
</dbReference>
<keyword evidence="4" id="KW-0349">Heme</keyword>
<keyword evidence="10 14" id="KW-1133">Transmembrane helix</keyword>
<dbReference type="GO" id="GO:0006122">
    <property type="term" value="P:mitochondrial electron transport, ubiquinol to cytochrome c"/>
    <property type="evidence" value="ECO:0007669"/>
    <property type="project" value="TreeGrafter"/>
</dbReference>
<dbReference type="PANTHER" id="PTHR10266:SF3">
    <property type="entry name" value="CYTOCHROME C1, HEME PROTEIN, MITOCHONDRIAL"/>
    <property type="match status" value="1"/>
</dbReference>
<evidence type="ECO:0000256" key="2">
    <source>
        <dbReference type="ARBA" id="ARBA00006488"/>
    </source>
</evidence>
<dbReference type="PRINTS" id="PR00603">
    <property type="entry name" value="CYTOCHROMEC1"/>
</dbReference>
<evidence type="ECO:0000256" key="11">
    <source>
        <dbReference type="ARBA" id="ARBA00023004"/>
    </source>
</evidence>
<proteinExistence type="inferred from homology"/>
<keyword evidence="6 14" id="KW-0812">Transmembrane</keyword>
<feature type="domain" description="Cytochrome c" evidence="15">
    <location>
        <begin position="53"/>
        <end position="217"/>
    </location>
</feature>
<dbReference type="Gene3D" id="1.10.760.10">
    <property type="entry name" value="Cytochrome c-like domain"/>
    <property type="match status" value="1"/>
</dbReference>
<dbReference type="InterPro" id="IPR036909">
    <property type="entry name" value="Cyt_c-like_dom_sf"/>
</dbReference>
<dbReference type="InterPro" id="IPR021157">
    <property type="entry name" value="Cyt_c1_TM_anchor_C"/>
</dbReference>
<evidence type="ECO:0000256" key="14">
    <source>
        <dbReference type="SAM" id="Phobius"/>
    </source>
</evidence>
<keyword evidence="11" id="KW-0408">Iron</keyword>
<name>A0A3B0SF80_9ZZZZ</name>
<dbReference type="GO" id="GO:0020037">
    <property type="term" value="F:heme binding"/>
    <property type="evidence" value="ECO:0007669"/>
    <property type="project" value="InterPro"/>
</dbReference>